<evidence type="ECO:0000313" key="2">
    <source>
        <dbReference type="Proteomes" id="UP000027142"/>
    </source>
</evidence>
<dbReference type="SUPFAM" id="SSF50346">
    <property type="entry name" value="PRC-barrel domain"/>
    <property type="match status" value="1"/>
</dbReference>
<dbReference type="STRING" id="1246626.BleG1_1403"/>
<dbReference type="KEGG" id="ble:BleG1_1403"/>
<dbReference type="AlphaFoldDB" id="A0A060LRV8"/>
<dbReference type="HOGENOM" id="CLU_132076_0_0_9"/>
<gene>
    <name evidence="1" type="ORF">BleG1_1403</name>
</gene>
<organism evidence="1 2">
    <name type="scientific">Shouchella lehensis G1</name>
    <dbReference type="NCBI Taxonomy" id="1246626"/>
    <lineage>
        <taxon>Bacteria</taxon>
        <taxon>Bacillati</taxon>
        <taxon>Bacillota</taxon>
        <taxon>Bacilli</taxon>
        <taxon>Bacillales</taxon>
        <taxon>Bacillaceae</taxon>
        <taxon>Shouchella</taxon>
    </lineage>
</organism>
<dbReference type="Proteomes" id="UP000027142">
    <property type="component" value="Chromosome"/>
</dbReference>
<sequence>MRTMQRMIGLPIVSMATGKEIGQICDGCMCDGRIAGFIIKRKHALLHHHGFLPFEAIQHLGEQAVMIDEDTKVENVADTHKQYDPICTSRKKFKGKPVLSSEGDMLGLAEDVYFSMEVGTIIGYEVTDGWLSDIKEGRKVVKGHDLLLCKERAILSL</sequence>
<name>A0A060LRV8_9BACI</name>
<evidence type="ECO:0000313" key="1">
    <source>
        <dbReference type="EMBL" id="AIC93986.1"/>
    </source>
</evidence>
<dbReference type="PATRIC" id="fig|1246626.3.peg.1393"/>
<proteinExistence type="predicted"/>
<dbReference type="eggNOG" id="COG3881">
    <property type="taxonomic scope" value="Bacteria"/>
</dbReference>
<reference evidence="1 2" key="1">
    <citation type="journal article" date="2014" name="Gene">
        <title>A comparative genomic analysis of the alkalitolerant soil bacterium Bacillus lehensis G1.</title>
        <authorList>
            <person name="Noor Y.M."/>
            <person name="Samsulrizal N.H."/>
            <person name="Jema'on N.A."/>
            <person name="Low K.O."/>
            <person name="Ramli A.N."/>
            <person name="Alias N.I."/>
            <person name="Damis S.I."/>
            <person name="Fuzi S.F."/>
            <person name="Isa M.N."/>
            <person name="Murad A.M."/>
            <person name="Raih M.F."/>
            <person name="Bakar F.D."/>
            <person name="Najimudin N."/>
            <person name="Mahadi N.M."/>
            <person name="Illias R.M."/>
        </authorList>
    </citation>
    <scope>NUCLEOTIDE SEQUENCE [LARGE SCALE GENOMIC DNA]</scope>
    <source>
        <strain evidence="1 2">G1</strain>
    </source>
</reference>
<protein>
    <recommendedName>
        <fullName evidence="3">PRC-barrel domain-containing protein</fullName>
    </recommendedName>
</protein>
<evidence type="ECO:0008006" key="3">
    <source>
        <dbReference type="Google" id="ProtNLM"/>
    </source>
</evidence>
<dbReference type="EMBL" id="CP003923">
    <property type="protein sequence ID" value="AIC93986.1"/>
    <property type="molecule type" value="Genomic_DNA"/>
</dbReference>
<dbReference type="InterPro" id="IPR011033">
    <property type="entry name" value="PRC_barrel-like_sf"/>
</dbReference>
<accession>A0A060LRV8</accession>
<keyword evidence="2" id="KW-1185">Reference proteome</keyword>
<dbReference type="OrthoDB" id="1707618at2"/>
<dbReference type="Gene3D" id="2.30.30.240">
    <property type="entry name" value="PRC-barrel domain"/>
    <property type="match status" value="2"/>
</dbReference>